<keyword evidence="4" id="KW-1185">Reference proteome</keyword>
<dbReference type="InterPro" id="IPR036397">
    <property type="entry name" value="RNaseH_sf"/>
</dbReference>
<dbReference type="Pfam" id="PF00665">
    <property type="entry name" value="rve"/>
    <property type="match status" value="1"/>
</dbReference>
<sequence>MDYFTRYVNMYPMKDQRATTVAQCISEDYIRHHGIPESIHTDQGRQFESDLIKELCALLKIEKTRTSPYHAQCDGMVERFNRTLKDQLAKYLSHTGGEWVQYLPQVELAYNSSAHCSTGLSPFFLAHGREPHLPLHLALNWGPSATSATPGTPAAYVKDVTSRLSLTLREAAQRSATAKLHQKQQYDKQVVFHPYEVGDYVLLDDPAQRMNNLAARWKGPFVILKRFDKGDSVGVTYEITDPKKSDSRKWVVHHNRLKAYKGRLSDESPRNTGPSEADGGGPVPVPNQSTLTALSGALPYRPTIPLNAAPQAHRPVPSTDTEGGSQVQFCSDPLPISVARPCPLEMPAVDVEFQPLGDADSTASPRQLPPPMTTRSGRQVRPPVRYGYDN</sequence>
<dbReference type="SUPFAM" id="SSF53098">
    <property type="entry name" value="Ribonuclease H-like"/>
    <property type="match status" value="1"/>
</dbReference>
<evidence type="ECO:0000259" key="2">
    <source>
        <dbReference type="PROSITE" id="PS50994"/>
    </source>
</evidence>
<feature type="domain" description="Integrase catalytic" evidence="2">
    <location>
        <begin position="1"/>
        <end position="130"/>
    </location>
</feature>
<dbReference type="STRING" id="31033.ENSTRUP00000049448"/>
<evidence type="ECO:0000313" key="4">
    <source>
        <dbReference type="Proteomes" id="UP000005226"/>
    </source>
</evidence>
<evidence type="ECO:0000313" key="3">
    <source>
        <dbReference type="Ensembl" id="ENSTRUP00000049448.2"/>
    </source>
</evidence>
<dbReference type="Ensembl" id="ENSTRUT00000054044.2">
    <property type="protein sequence ID" value="ENSTRUP00000049448.2"/>
    <property type="gene ID" value="ENSTRUG00000019566.2"/>
</dbReference>
<name>A0A3B5K0P4_TAKRU</name>
<dbReference type="PANTHER" id="PTHR37984">
    <property type="entry name" value="PROTEIN CBG26694"/>
    <property type="match status" value="1"/>
</dbReference>
<proteinExistence type="predicted"/>
<dbReference type="InterPro" id="IPR050951">
    <property type="entry name" value="Retrovirus_Pol_polyprotein"/>
</dbReference>
<feature type="region of interest" description="Disordered" evidence="1">
    <location>
        <begin position="353"/>
        <end position="390"/>
    </location>
</feature>
<dbReference type="InterPro" id="IPR001584">
    <property type="entry name" value="Integrase_cat-core"/>
</dbReference>
<dbReference type="FunFam" id="3.30.420.10:FF:000032">
    <property type="entry name" value="Retrovirus-related Pol polyprotein from transposon 297-like Protein"/>
    <property type="match status" value="1"/>
</dbReference>
<feature type="region of interest" description="Disordered" evidence="1">
    <location>
        <begin position="261"/>
        <end position="290"/>
    </location>
</feature>
<accession>A0A3B5K0P4</accession>
<dbReference type="GO" id="GO:0015074">
    <property type="term" value="P:DNA integration"/>
    <property type="evidence" value="ECO:0007669"/>
    <property type="project" value="InterPro"/>
</dbReference>
<dbReference type="InterPro" id="IPR012337">
    <property type="entry name" value="RNaseH-like_sf"/>
</dbReference>
<organism evidence="3 4">
    <name type="scientific">Takifugu rubripes</name>
    <name type="common">Japanese pufferfish</name>
    <name type="synonym">Fugu rubripes</name>
    <dbReference type="NCBI Taxonomy" id="31033"/>
    <lineage>
        <taxon>Eukaryota</taxon>
        <taxon>Metazoa</taxon>
        <taxon>Chordata</taxon>
        <taxon>Craniata</taxon>
        <taxon>Vertebrata</taxon>
        <taxon>Euteleostomi</taxon>
        <taxon>Actinopterygii</taxon>
        <taxon>Neopterygii</taxon>
        <taxon>Teleostei</taxon>
        <taxon>Neoteleostei</taxon>
        <taxon>Acanthomorphata</taxon>
        <taxon>Eupercaria</taxon>
        <taxon>Tetraodontiformes</taxon>
        <taxon>Tetradontoidea</taxon>
        <taxon>Tetraodontidae</taxon>
        <taxon>Takifugu</taxon>
    </lineage>
</organism>
<reference evidence="3" key="3">
    <citation type="submission" date="2025-09" db="UniProtKB">
        <authorList>
            <consortium name="Ensembl"/>
        </authorList>
    </citation>
    <scope>IDENTIFICATION</scope>
</reference>
<dbReference type="GO" id="GO:0003676">
    <property type="term" value="F:nucleic acid binding"/>
    <property type="evidence" value="ECO:0007669"/>
    <property type="project" value="InterPro"/>
</dbReference>
<reference evidence="3" key="2">
    <citation type="submission" date="2025-08" db="UniProtKB">
        <authorList>
            <consortium name="Ensembl"/>
        </authorList>
    </citation>
    <scope>IDENTIFICATION</scope>
</reference>
<dbReference type="PANTHER" id="PTHR37984:SF15">
    <property type="entry name" value="INTEGRASE CATALYTIC DOMAIN-CONTAINING PROTEIN"/>
    <property type="match status" value="1"/>
</dbReference>
<evidence type="ECO:0000256" key="1">
    <source>
        <dbReference type="SAM" id="MobiDB-lite"/>
    </source>
</evidence>
<dbReference type="InParanoid" id="A0A3B5K0P4"/>
<protein>
    <recommendedName>
        <fullName evidence="2">Integrase catalytic domain-containing protein</fullName>
    </recommendedName>
</protein>
<dbReference type="GeneTree" id="ENSGT01000000214408"/>
<dbReference type="AlphaFoldDB" id="A0A3B5K0P4"/>
<dbReference type="Gene3D" id="3.30.420.10">
    <property type="entry name" value="Ribonuclease H-like superfamily/Ribonuclease H"/>
    <property type="match status" value="1"/>
</dbReference>
<dbReference type="PROSITE" id="PS50994">
    <property type="entry name" value="INTEGRASE"/>
    <property type="match status" value="1"/>
</dbReference>
<dbReference type="OMA" id="CISEDYI"/>
<reference evidence="3 4" key="1">
    <citation type="journal article" date="2011" name="Genome Biol. Evol.">
        <title>Integration of the genetic map and genome assembly of fugu facilitates insights into distinct features of genome evolution in teleosts and mammals.</title>
        <authorList>
            <person name="Kai W."/>
            <person name="Kikuchi K."/>
            <person name="Tohari S."/>
            <person name="Chew A.K."/>
            <person name="Tay A."/>
            <person name="Fujiwara A."/>
            <person name="Hosoya S."/>
            <person name="Suetake H."/>
            <person name="Naruse K."/>
            <person name="Brenner S."/>
            <person name="Suzuki Y."/>
            <person name="Venkatesh B."/>
        </authorList>
    </citation>
    <scope>NUCLEOTIDE SEQUENCE [LARGE SCALE GENOMIC DNA]</scope>
</reference>
<feature type="region of interest" description="Disordered" evidence="1">
    <location>
        <begin position="306"/>
        <end position="325"/>
    </location>
</feature>
<dbReference type="Proteomes" id="UP000005226">
    <property type="component" value="Chromosome 7"/>
</dbReference>